<sequence length="238" mass="26213">MKRNCLVIGASGDIGVAIAKRLASDGYQLLLHYHENKKVLHQLMKQLPDDAVLGMLKGNLSTSKGIHDFLQMISFPINNVVFASGTTTFGLLQDVSENEMDVMFHLHVKTPWMISKHLLPDMIRQKYGNIIVISSIWGEKGASCEVIYSSVKGAQNSFVKSLAKELAHSGVSVNGVSPGFIETKMNENFTTEEKADIFSEIPMKRAGEATDVAHVVSFLLDERTSYVQGEIIQVTGGW</sequence>
<evidence type="ECO:0000313" key="2">
    <source>
        <dbReference type="EMBL" id="MBM7572091.1"/>
    </source>
</evidence>
<keyword evidence="2" id="KW-0560">Oxidoreductase</keyword>
<proteinExistence type="inferred from homology"/>
<protein>
    <submittedName>
        <fullName evidence="2">3-oxoacyl-[acyl-carrier protein] reductase</fullName>
        <ecNumber evidence="2">1.1.1.100</ecNumber>
    </submittedName>
</protein>
<dbReference type="Proteomes" id="UP001296943">
    <property type="component" value="Unassembled WGS sequence"/>
</dbReference>
<comment type="caution">
    <text evidence="2">The sequence shown here is derived from an EMBL/GenBank/DDBJ whole genome shotgun (WGS) entry which is preliminary data.</text>
</comment>
<dbReference type="PANTHER" id="PTHR42879:SF2">
    <property type="entry name" value="3-OXOACYL-[ACYL-CARRIER-PROTEIN] REDUCTASE FABG"/>
    <property type="match status" value="1"/>
</dbReference>
<dbReference type="InterPro" id="IPR002347">
    <property type="entry name" value="SDR_fam"/>
</dbReference>
<dbReference type="CDD" id="cd05233">
    <property type="entry name" value="SDR_c"/>
    <property type="match status" value="1"/>
</dbReference>
<keyword evidence="3" id="KW-1185">Reference proteome</keyword>
<evidence type="ECO:0000256" key="1">
    <source>
        <dbReference type="ARBA" id="ARBA00006484"/>
    </source>
</evidence>
<dbReference type="Pfam" id="PF13561">
    <property type="entry name" value="adh_short_C2"/>
    <property type="match status" value="1"/>
</dbReference>
<dbReference type="PANTHER" id="PTHR42879">
    <property type="entry name" value="3-OXOACYL-(ACYL-CARRIER-PROTEIN) REDUCTASE"/>
    <property type="match status" value="1"/>
</dbReference>
<dbReference type="PRINTS" id="PR00081">
    <property type="entry name" value="GDHRDH"/>
</dbReference>
<dbReference type="SUPFAM" id="SSF51735">
    <property type="entry name" value="NAD(P)-binding Rossmann-fold domains"/>
    <property type="match status" value="1"/>
</dbReference>
<dbReference type="Gene3D" id="3.40.50.720">
    <property type="entry name" value="NAD(P)-binding Rossmann-like Domain"/>
    <property type="match status" value="1"/>
</dbReference>
<name>A0ABS2N1S1_9BACI</name>
<dbReference type="InterPro" id="IPR036291">
    <property type="entry name" value="NAD(P)-bd_dom_sf"/>
</dbReference>
<dbReference type="RefSeq" id="WP_204500223.1">
    <property type="nucleotide sequence ID" value="NZ_JAFBDR010000014.1"/>
</dbReference>
<gene>
    <name evidence="2" type="ORF">JOC48_002594</name>
</gene>
<dbReference type="EMBL" id="JAFBDR010000014">
    <property type="protein sequence ID" value="MBM7572091.1"/>
    <property type="molecule type" value="Genomic_DNA"/>
</dbReference>
<organism evidence="2 3">
    <name type="scientific">Aquibacillus albus</name>
    <dbReference type="NCBI Taxonomy" id="1168171"/>
    <lineage>
        <taxon>Bacteria</taxon>
        <taxon>Bacillati</taxon>
        <taxon>Bacillota</taxon>
        <taxon>Bacilli</taxon>
        <taxon>Bacillales</taxon>
        <taxon>Bacillaceae</taxon>
        <taxon>Aquibacillus</taxon>
    </lineage>
</organism>
<evidence type="ECO:0000313" key="3">
    <source>
        <dbReference type="Proteomes" id="UP001296943"/>
    </source>
</evidence>
<comment type="similarity">
    <text evidence="1">Belongs to the short-chain dehydrogenases/reductases (SDR) family.</text>
</comment>
<dbReference type="NCBIfam" id="NF047420">
    <property type="entry name" value="EF_P_mod_YmfI"/>
    <property type="match status" value="1"/>
</dbReference>
<reference evidence="2 3" key="1">
    <citation type="submission" date="2021-01" db="EMBL/GenBank/DDBJ databases">
        <title>Genomic Encyclopedia of Type Strains, Phase IV (KMG-IV): sequencing the most valuable type-strain genomes for metagenomic binning, comparative biology and taxonomic classification.</title>
        <authorList>
            <person name="Goeker M."/>
        </authorList>
    </citation>
    <scope>NUCLEOTIDE SEQUENCE [LARGE SCALE GENOMIC DNA]</scope>
    <source>
        <strain evidence="2 3">DSM 23711</strain>
    </source>
</reference>
<dbReference type="InterPro" id="IPR050259">
    <property type="entry name" value="SDR"/>
</dbReference>
<dbReference type="EC" id="1.1.1.100" evidence="2"/>
<dbReference type="GO" id="GO:0004316">
    <property type="term" value="F:3-oxoacyl-[acyl-carrier-protein] reductase (NADPH) activity"/>
    <property type="evidence" value="ECO:0007669"/>
    <property type="project" value="UniProtKB-EC"/>
</dbReference>
<accession>A0ABS2N1S1</accession>